<feature type="domain" description="MYND-type" evidence="5">
    <location>
        <begin position="15"/>
        <end position="51"/>
    </location>
</feature>
<dbReference type="EMBL" id="GL377312">
    <property type="protein sequence ID" value="EFI92931.1"/>
    <property type="molecule type" value="Genomic_DNA"/>
</dbReference>
<dbReference type="eggNOG" id="ENOG502RSDZ">
    <property type="taxonomic scope" value="Eukaryota"/>
</dbReference>
<keyword evidence="3" id="KW-0862">Zinc</keyword>
<dbReference type="KEGG" id="scm:SCHCO_01161563"/>
<dbReference type="RefSeq" id="XP_003027834.1">
    <property type="nucleotide sequence ID" value="XM_003027788.1"/>
</dbReference>
<accession>D8QHF8</accession>
<dbReference type="HOGENOM" id="CLU_086128_0_0_1"/>
<name>D8QHF8_SCHCM</name>
<dbReference type="OrthoDB" id="437457at2759"/>
<dbReference type="GO" id="GO:0008270">
    <property type="term" value="F:zinc ion binding"/>
    <property type="evidence" value="ECO:0007669"/>
    <property type="project" value="UniProtKB-KW"/>
</dbReference>
<dbReference type="Pfam" id="PF01753">
    <property type="entry name" value="zf-MYND"/>
    <property type="match status" value="1"/>
</dbReference>
<reference evidence="6 7" key="1">
    <citation type="journal article" date="2010" name="Nat. Biotechnol.">
        <title>Genome sequence of the model mushroom Schizophyllum commune.</title>
        <authorList>
            <person name="Ohm R.A."/>
            <person name="de Jong J.F."/>
            <person name="Lugones L.G."/>
            <person name="Aerts A."/>
            <person name="Kothe E."/>
            <person name="Stajich J.E."/>
            <person name="de Vries R.P."/>
            <person name="Record E."/>
            <person name="Levasseur A."/>
            <person name="Baker S.E."/>
            <person name="Bartholomew K.A."/>
            <person name="Coutinho P.M."/>
            <person name="Erdmann S."/>
            <person name="Fowler T.J."/>
            <person name="Gathman A.C."/>
            <person name="Lombard V."/>
            <person name="Henrissat B."/>
            <person name="Knabe N."/>
            <person name="Kuees U."/>
            <person name="Lilly W.W."/>
            <person name="Lindquist E."/>
            <person name="Lucas S."/>
            <person name="Magnuson J.K."/>
            <person name="Piumi F."/>
            <person name="Raudaskoski M."/>
            <person name="Salamov A."/>
            <person name="Schmutz J."/>
            <person name="Schwarze F.W.M.R."/>
            <person name="vanKuyk P.A."/>
            <person name="Horton J.S."/>
            <person name="Grigoriev I.V."/>
            <person name="Woesten H.A.B."/>
        </authorList>
    </citation>
    <scope>NUCLEOTIDE SEQUENCE [LARGE SCALE GENOMIC DNA]</scope>
    <source>
        <strain evidence="7">H4-8 / FGSC 9210</strain>
    </source>
</reference>
<proteinExistence type="predicted"/>
<evidence type="ECO:0000259" key="5">
    <source>
        <dbReference type="PROSITE" id="PS50865"/>
    </source>
</evidence>
<evidence type="ECO:0000313" key="7">
    <source>
        <dbReference type="Proteomes" id="UP000007431"/>
    </source>
</evidence>
<dbReference type="GeneID" id="9597340"/>
<keyword evidence="7" id="KW-1185">Reference proteome</keyword>
<dbReference type="PROSITE" id="PS50865">
    <property type="entry name" value="ZF_MYND_2"/>
    <property type="match status" value="1"/>
</dbReference>
<dbReference type="InParanoid" id="D8QHF8"/>
<gene>
    <name evidence="6" type="ORF">SCHCODRAFT_237843</name>
</gene>
<dbReference type="VEuPathDB" id="FungiDB:SCHCODRAFT_01161563"/>
<dbReference type="PROSITE" id="PS01360">
    <property type="entry name" value="ZF_MYND_1"/>
    <property type="match status" value="1"/>
</dbReference>
<dbReference type="Proteomes" id="UP000007431">
    <property type="component" value="Unassembled WGS sequence"/>
</dbReference>
<dbReference type="SUPFAM" id="SSF144232">
    <property type="entry name" value="HIT/MYND zinc finger-like"/>
    <property type="match status" value="1"/>
</dbReference>
<dbReference type="OMA" id="PERWAGN"/>
<keyword evidence="2 4" id="KW-0863">Zinc-finger</keyword>
<keyword evidence="1" id="KW-0479">Metal-binding</keyword>
<dbReference type="InterPro" id="IPR002893">
    <property type="entry name" value="Znf_MYND"/>
</dbReference>
<sequence length="224" mass="25387">MSAAVPIPDGFETRCGVCAAPTSMRCSRCGSAYYCSKDHSAMDWKYHKKQCNSNEANPLAAAPFLWPTKDTLQAILLPADEDEPRMVDVQYEWGTDSGITGFPIHVQNLKRKVPGLFHDRALVYEEHVGTFGIHGRALKDEEHLVIMYNDLGSMHTDHPNRCVQHLTKGKAPHEWTDTLLVLRQRPRDRLLRYQSANLDEDIEILRQYFLEYDVGGGGGRVLTF</sequence>
<dbReference type="Gene3D" id="6.10.140.2220">
    <property type="match status" value="1"/>
</dbReference>
<dbReference type="AlphaFoldDB" id="D8QHF8"/>
<evidence type="ECO:0000256" key="1">
    <source>
        <dbReference type="ARBA" id="ARBA00022723"/>
    </source>
</evidence>
<protein>
    <recommendedName>
        <fullName evidence="5">MYND-type domain-containing protein</fullName>
    </recommendedName>
</protein>
<evidence type="ECO:0000313" key="6">
    <source>
        <dbReference type="EMBL" id="EFI92931.1"/>
    </source>
</evidence>
<evidence type="ECO:0000256" key="2">
    <source>
        <dbReference type="ARBA" id="ARBA00022771"/>
    </source>
</evidence>
<evidence type="ECO:0000256" key="4">
    <source>
        <dbReference type="PROSITE-ProRule" id="PRU00134"/>
    </source>
</evidence>
<evidence type="ECO:0000256" key="3">
    <source>
        <dbReference type="ARBA" id="ARBA00022833"/>
    </source>
</evidence>
<organism evidence="7">
    <name type="scientific">Schizophyllum commune (strain H4-8 / FGSC 9210)</name>
    <name type="common">Split gill fungus</name>
    <dbReference type="NCBI Taxonomy" id="578458"/>
    <lineage>
        <taxon>Eukaryota</taxon>
        <taxon>Fungi</taxon>
        <taxon>Dikarya</taxon>
        <taxon>Basidiomycota</taxon>
        <taxon>Agaricomycotina</taxon>
        <taxon>Agaricomycetes</taxon>
        <taxon>Agaricomycetidae</taxon>
        <taxon>Agaricales</taxon>
        <taxon>Schizophyllaceae</taxon>
        <taxon>Schizophyllum</taxon>
    </lineage>
</organism>